<organism evidence="1 2">
    <name type="scientific">Lentithecium fluviatile CBS 122367</name>
    <dbReference type="NCBI Taxonomy" id="1168545"/>
    <lineage>
        <taxon>Eukaryota</taxon>
        <taxon>Fungi</taxon>
        <taxon>Dikarya</taxon>
        <taxon>Ascomycota</taxon>
        <taxon>Pezizomycotina</taxon>
        <taxon>Dothideomycetes</taxon>
        <taxon>Pleosporomycetidae</taxon>
        <taxon>Pleosporales</taxon>
        <taxon>Massarineae</taxon>
        <taxon>Lentitheciaceae</taxon>
        <taxon>Lentithecium</taxon>
    </lineage>
</organism>
<dbReference type="AlphaFoldDB" id="A0A6G1IW75"/>
<dbReference type="Proteomes" id="UP000799291">
    <property type="component" value="Unassembled WGS sequence"/>
</dbReference>
<protein>
    <submittedName>
        <fullName evidence="1">Uncharacterized protein</fullName>
    </submittedName>
</protein>
<dbReference type="EMBL" id="MU005588">
    <property type="protein sequence ID" value="KAF2682213.1"/>
    <property type="molecule type" value="Genomic_DNA"/>
</dbReference>
<name>A0A6G1IW75_9PLEO</name>
<keyword evidence="2" id="KW-1185">Reference proteome</keyword>
<evidence type="ECO:0000313" key="2">
    <source>
        <dbReference type="Proteomes" id="UP000799291"/>
    </source>
</evidence>
<gene>
    <name evidence="1" type="ORF">K458DRAFT_456063</name>
</gene>
<dbReference type="OrthoDB" id="3787959at2759"/>
<proteinExistence type="predicted"/>
<reference evidence="1" key="1">
    <citation type="journal article" date="2020" name="Stud. Mycol.">
        <title>101 Dothideomycetes genomes: a test case for predicting lifestyles and emergence of pathogens.</title>
        <authorList>
            <person name="Haridas S."/>
            <person name="Albert R."/>
            <person name="Binder M."/>
            <person name="Bloem J."/>
            <person name="Labutti K."/>
            <person name="Salamov A."/>
            <person name="Andreopoulos B."/>
            <person name="Baker S."/>
            <person name="Barry K."/>
            <person name="Bills G."/>
            <person name="Bluhm B."/>
            <person name="Cannon C."/>
            <person name="Castanera R."/>
            <person name="Culley D."/>
            <person name="Daum C."/>
            <person name="Ezra D."/>
            <person name="Gonzalez J."/>
            <person name="Henrissat B."/>
            <person name="Kuo A."/>
            <person name="Liang C."/>
            <person name="Lipzen A."/>
            <person name="Lutzoni F."/>
            <person name="Magnuson J."/>
            <person name="Mondo S."/>
            <person name="Nolan M."/>
            <person name="Ohm R."/>
            <person name="Pangilinan J."/>
            <person name="Park H.-J."/>
            <person name="Ramirez L."/>
            <person name="Alfaro M."/>
            <person name="Sun H."/>
            <person name="Tritt A."/>
            <person name="Yoshinaga Y."/>
            <person name="Zwiers L.-H."/>
            <person name="Turgeon B."/>
            <person name="Goodwin S."/>
            <person name="Spatafora J."/>
            <person name="Crous P."/>
            <person name="Grigoriev I."/>
        </authorList>
    </citation>
    <scope>NUCLEOTIDE SEQUENCE</scope>
    <source>
        <strain evidence="1">CBS 122367</strain>
    </source>
</reference>
<sequence length="136" mass="15570">MPMLYREGEKVFLRLQEEILKQSSDMSICMWLYPSEDRPPAFWGLLAKTPRYFAAMGTVCEMGRPYPADRYLTNRGIVVRQRGGFGWGHQGYRVLLLEHGFLGAVSAGILLQRVAWDIAVRVNPERMTYQVPMASV</sequence>
<accession>A0A6G1IW75</accession>
<evidence type="ECO:0000313" key="1">
    <source>
        <dbReference type="EMBL" id="KAF2682213.1"/>
    </source>
</evidence>